<proteinExistence type="predicted"/>
<dbReference type="Proteomes" id="UP000549009">
    <property type="component" value="Unassembled WGS sequence"/>
</dbReference>
<comment type="caution">
    <text evidence="1">The sequence shown here is derived from an EMBL/GenBank/DDBJ whole genome shotgun (WGS) entry which is preliminary data.</text>
</comment>
<evidence type="ECO:0000313" key="1">
    <source>
        <dbReference type="EMBL" id="MBB5109934.1"/>
    </source>
</evidence>
<accession>A0A7W8F083</accession>
<protein>
    <recommendedName>
        <fullName evidence="3">IS256 family transposase</fullName>
    </recommendedName>
</protein>
<organism evidence="1 2">
    <name type="scientific">Streptomyces spectabilis</name>
    <dbReference type="NCBI Taxonomy" id="68270"/>
    <lineage>
        <taxon>Bacteria</taxon>
        <taxon>Bacillati</taxon>
        <taxon>Actinomycetota</taxon>
        <taxon>Actinomycetes</taxon>
        <taxon>Kitasatosporales</taxon>
        <taxon>Streptomycetaceae</taxon>
        <taxon>Streptomyces</taxon>
    </lineage>
</organism>
<gene>
    <name evidence="1" type="ORF">FHS40_009064</name>
</gene>
<keyword evidence="2" id="KW-1185">Reference proteome</keyword>
<evidence type="ECO:0008006" key="3">
    <source>
        <dbReference type="Google" id="ProtNLM"/>
    </source>
</evidence>
<evidence type="ECO:0000313" key="2">
    <source>
        <dbReference type="Proteomes" id="UP000549009"/>
    </source>
</evidence>
<reference evidence="1 2" key="1">
    <citation type="submission" date="2020-08" db="EMBL/GenBank/DDBJ databases">
        <title>Genomic Encyclopedia of Type Strains, Phase III (KMG-III): the genomes of soil and plant-associated and newly described type strains.</title>
        <authorList>
            <person name="Whitman W."/>
        </authorList>
    </citation>
    <scope>NUCLEOTIDE SEQUENCE [LARGE SCALE GENOMIC DNA]</scope>
    <source>
        <strain evidence="1 2">CECT 3146</strain>
    </source>
</reference>
<dbReference type="EMBL" id="JACHJD010000047">
    <property type="protein sequence ID" value="MBB5109934.1"/>
    <property type="molecule type" value="Genomic_DNA"/>
</dbReference>
<sequence length="74" mass="7872">MASENIATEESGTAVLETVSSVAMDEGFIEELVSWAQADGLQRTGEGGLLQQHTKRLLESVLDGEMTEPSSSCL</sequence>
<dbReference type="RefSeq" id="WP_184927003.1">
    <property type="nucleotide sequence ID" value="NZ_BMSQ01000048.1"/>
</dbReference>
<dbReference type="AlphaFoldDB" id="A0A7W8F083"/>
<name>A0A7W8F083_STRST</name>